<dbReference type="Proteomes" id="UP000238034">
    <property type="component" value="Unassembled WGS sequence"/>
</dbReference>
<sequence length="150" mass="17171">MFCTFVAVSAIILNRFTLKYELDLDFVLVAITSSLKDYTLAFKINRQISHDFARMEDLSVPNASSGHSFFSRYFYQLPESETDLFLLANKGTEGYLIPEMKNVDYFILVRNFIDQEDLDHMLGGINRIPEVVVAAEVDPGKLKSKENLIF</sequence>
<gene>
    <name evidence="1" type="ORF">B0I27_103298</name>
</gene>
<dbReference type="InterPro" id="IPR047690">
    <property type="entry name" value="IPExxxVDY_fam"/>
</dbReference>
<evidence type="ECO:0000313" key="1">
    <source>
        <dbReference type="EMBL" id="PRY53825.1"/>
    </source>
</evidence>
<dbReference type="AlphaFoldDB" id="A0A2T0U7D1"/>
<evidence type="ECO:0008006" key="3">
    <source>
        <dbReference type="Google" id="ProtNLM"/>
    </source>
</evidence>
<protein>
    <recommendedName>
        <fullName evidence="3">IPExxxVDY family protein</fullName>
    </recommendedName>
</protein>
<accession>A0A2T0U7D1</accession>
<evidence type="ECO:0000313" key="2">
    <source>
        <dbReference type="Proteomes" id="UP000238034"/>
    </source>
</evidence>
<dbReference type="NCBIfam" id="NF033205">
    <property type="entry name" value="IPExxxVDY"/>
    <property type="match status" value="1"/>
</dbReference>
<comment type="caution">
    <text evidence="1">The sequence shown here is derived from an EMBL/GenBank/DDBJ whole genome shotgun (WGS) entry which is preliminary data.</text>
</comment>
<reference evidence="1 2" key="1">
    <citation type="submission" date="2018-03" db="EMBL/GenBank/DDBJ databases">
        <title>Genomic Encyclopedia of Type Strains, Phase III (KMG-III): the genomes of soil and plant-associated and newly described type strains.</title>
        <authorList>
            <person name="Whitman W."/>
        </authorList>
    </citation>
    <scope>NUCLEOTIDE SEQUENCE [LARGE SCALE GENOMIC DNA]</scope>
    <source>
        <strain evidence="1 2">CGMCC 1.9313</strain>
    </source>
</reference>
<keyword evidence="2" id="KW-1185">Reference proteome</keyword>
<organism evidence="1 2">
    <name type="scientific">Arcticibacter pallidicorallinus</name>
    <dbReference type="NCBI Taxonomy" id="1259464"/>
    <lineage>
        <taxon>Bacteria</taxon>
        <taxon>Pseudomonadati</taxon>
        <taxon>Bacteroidota</taxon>
        <taxon>Sphingobacteriia</taxon>
        <taxon>Sphingobacteriales</taxon>
        <taxon>Sphingobacteriaceae</taxon>
        <taxon>Arcticibacter</taxon>
    </lineage>
</organism>
<proteinExistence type="predicted"/>
<name>A0A2T0U7D1_9SPHI</name>
<dbReference type="EMBL" id="PVTH01000003">
    <property type="protein sequence ID" value="PRY53825.1"/>
    <property type="molecule type" value="Genomic_DNA"/>
</dbReference>